<dbReference type="AlphaFoldDB" id="A0A836A2W4"/>
<proteinExistence type="predicted"/>
<name>A0A836A2W4_SHEEP</name>
<feature type="compositionally biased region" description="Low complexity" evidence="1">
    <location>
        <begin position="40"/>
        <end position="52"/>
    </location>
</feature>
<comment type="caution">
    <text evidence="2">The sequence shown here is derived from an EMBL/GenBank/DDBJ whole genome shotgun (WGS) entry which is preliminary data.</text>
</comment>
<evidence type="ECO:0000313" key="2">
    <source>
        <dbReference type="EMBL" id="KAG5200361.1"/>
    </source>
</evidence>
<dbReference type="EMBL" id="JAEMGP010000014">
    <property type="protein sequence ID" value="KAG5200361.1"/>
    <property type="molecule type" value="Genomic_DNA"/>
</dbReference>
<accession>A0A836A2W4</accession>
<evidence type="ECO:0000313" key="3">
    <source>
        <dbReference type="Proteomes" id="UP000664991"/>
    </source>
</evidence>
<feature type="region of interest" description="Disordered" evidence="1">
    <location>
        <begin position="1"/>
        <end position="81"/>
    </location>
</feature>
<protein>
    <submittedName>
        <fullName evidence="2">Uncharacterized protein</fullName>
    </submittedName>
</protein>
<gene>
    <name evidence="2" type="ORF">JEQ12_004895</name>
</gene>
<dbReference type="Proteomes" id="UP000664991">
    <property type="component" value="Chromosome 14"/>
</dbReference>
<feature type="compositionally biased region" description="Basic and acidic residues" evidence="1">
    <location>
        <begin position="95"/>
        <end position="116"/>
    </location>
</feature>
<organism evidence="2 3">
    <name type="scientific">Ovis aries</name>
    <name type="common">Sheep</name>
    <dbReference type="NCBI Taxonomy" id="9940"/>
    <lineage>
        <taxon>Eukaryota</taxon>
        <taxon>Metazoa</taxon>
        <taxon>Chordata</taxon>
        <taxon>Craniata</taxon>
        <taxon>Vertebrata</taxon>
        <taxon>Euteleostomi</taxon>
        <taxon>Mammalia</taxon>
        <taxon>Eutheria</taxon>
        <taxon>Laurasiatheria</taxon>
        <taxon>Artiodactyla</taxon>
        <taxon>Ruminantia</taxon>
        <taxon>Pecora</taxon>
        <taxon>Bovidae</taxon>
        <taxon>Caprinae</taxon>
        <taxon>Ovis</taxon>
    </lineage>
</organism>
<sequence>MLRSEVHPTPEIPGLPGPALGSLRASRNVAPETERKARTGWPSGQGSPPAGGSERKRRVQLPNFYPSRGGGDPLGADSRYSSDISHMAAPCRLADSFDGRGGAHSDTSPTRRREGRPLPMTSTRRRRSRDARTGGGRSL</sequence>
<reference evidence="2 3" key="1">
    <citation type="submission" date="2020-12" db="EMBL/GenBank/DDBJ databases">
        <title>De novo assembly of Tibetan sheep genome.</title>
        <authorList>
            <person name="Li X."/>
        </authorList>
    </citation>
    <scope>NUCLEOTIDE SEQUENCE [LARGE SCALE GENOMIC DNA]</scope>
    <source>
        <tissue evidence="2">Heart</tissue>
    </source>
</reference>
<feature type="region of interest" description="Disordered" evidence="1">
    <location>
        <begin position="93"/>
        <end position="139"/>
    </location>
</feature>
<evidence type="ECO:0000256" key="1">
    <source>
        <dbReference type="SAM" id="MobiDB-lite"/>
    </source>
</evidence>